<protein>
    <recommendedName>
        <fullName evidence="4">Lipoprotein</fullName>
    </recommendedName>
</protein>
<reference evidence="2 3" key="1">
    <citation type="submission" date="2020-02" db="EMBL/GenBank/DDBJ databases">
        <authorList>
            <person name="Yang Z."/>
        </authorList>
    </citation>
    <scope>NUCLEOTIDE SEQUENCE [LARGE SCALE GENOMIC DNA]</scope>
    <source>
        <strain evidence="2 3">HX-7-9</strain>
    </source>
</reference>
<feature type="signal peptide" evidence="1">
    <location>
        <begin position="1"/>
        <end position="37"/>
    </location>
</feature>
<keyword evidence="3" id="KW-1185">Reference proteome</keyword>
<dbReference type="Proteomes" id="UP000482578">
    <property type="component" value="Unassembled WGS sequence"/>
</dbReference>
<comment type="caution">
    <text evidence="2">The sequence shown here is derived from an EMBL/GenBank/DDBJ whole genome shotgun (WGS) entry which is preliminary data.</text>
</comment>
<evidence type="ECO:0000313" key="3">
    <source>
        <dbReference type="Proteomes" id="UP000482578"/>
    </source>
</evidence>
<evidence type="ECO:0000313" key="2">
    <source>
        <dbReference type="EMBL" id="NDV12657.1"/>
    </source>
</evidence>
<proteinExistence type="predicted"/>
<evidence type="ECO:0000256" key="1">
    <source>
        <dbReference type="SAM" id="SignalP"/>
    </source>
</evidence>
<organism evidence="2 3">
    <name type="scientific">Crenobacter caeni</name>
    <dbReference type="NCBI Taxonomy" id="2705474"/>
    <lineage>
        <taxon>Bacteria</taxon>
        <taxon>Pseudomonadati</taxon>
        <taxon>Pseudomonadota</taxon>
        <taxon>Betaproteobacteria</taxon>
        <taxon>Neisseriales</taxon>
        <taxon>Neisseriaceae</taxon>
        <taxon>Crenobacter</taxon>
    </lineage>
</organism>
<evidence type="ECO:0008006" key="4">
    <source>
        <dbReference type="Google" id="ProtNLM"/>
    </source>
</evidence>
<dbReference type="AlphaFoldDB" id="A0A6B2KRT2"/>
<dbReference type="EMBL" id="JAAGAA010000005">
    <property type="protein sequence ID" value="NDV12657.1"/>
    <property type="molecule type" value="Genomic_DNA"/>
</dbReference>
<feature type="chain" id="PRO_5025478756" description="Lipoprotein" evidence="1">
    <location>
        <begin position="38"/>
        <end position="179"/>
    </location>
</feature>
<name>A0A6B2KRT2_9NEIS</name>
<dbReference type="RefSeq" id="WP_163315872.1">
    <property type="nucleotide sequence ID" value="NZ_JAAGAA010000005.1"/>
</dbReference>
<accession>A0A6B2KRT2</accession>
<sequence length="179" mass="20132">MKQHHAGLSTANRLFCAAGGVRCLLACGLVFSLSACASLEDFQKMTPAERARTVCESRSDYAGVQRKIRDFESRVAEADEAMRKGVRSHRQCNRVKVYGDKITTCTTIGNTTQCRESRPERFEKQCVDVLLPIDVRQEKENRDAWAAEIKALQARGRQVYGECFASVVKLSVEDAYKLY</sequence>
<gene>
    <name evidence="2" type="ORF">GZH52_07565</name>
</gene>
<keyword evidence="1" id="KW-0732">Signal</keyword>